<organism evidence="3 4">
    <name type="scientific">Chitinimonas arctica</name>
    <dbReference type="NCBI Taxonomy" id="2594795"/>
    <lineage>
        <taxon>Bacteria</taxon>
        <taxon>Pseudomonadati</taxon>
        <taxon>Pseudomonadota</taxon>
        <taxon>Betaproteobacteria</taxon>
        <taxon>Neisseriales</taxon>
        <taxon>Chitinibacteraceae</taxon>
        <taxon>Chitinimonas</taxon>
    </lineage>
</organism>
<name>A0A516SHZ4_9NEIS</name>
<proteinExistence type="predicted"/>
<evidence type="ECO:0000256" key="1">
    <source>
        <dbReference type="SAM" id="SignalP"/>
    </source>
</evidence>
<dbReference type="RefSeq" id="WP_144279170.1">
    <property type="nucleotide sequence ID" value="NZ_CP041730.1"/>
</dbReference>
<dbReference type="InterPro" id="IPR013424">
    <property type="entry name" value="Ice-binding_C"/>
</dbReference>
<evidence type="ECO:0000313" key="4">
    <source>
        <dbReference type="Proteomes" id="UP000317550"/>
    </source>
</evidence>
<accession>A0A516SHZ4</accession>
<dbReference type="OrthoDB" id="8904400at2"/>
<dbReference type="NCBIfam" id="TIGR02595">
    <property type="entry name" value="PEP_CTERM"/>
    <property type="match status" value="1"/>
</dbReference>
<feature type="domain" description="Ice-binding protein C-terminal" evidence="2">
    <location>
        <begin position="178"/>
        <end position="202"/>
    </location>
</feature>
<sequence>MKFVQSGLCAALWACAAVGANASLVTNGSFEANQVSHWTIFSAGIDGWSTGSAGIEIQPTGTLGGVSAYDGNQYVELDTTRNSFMYQDIATTLNGIYSLSFAYMARPDNIGGSASNPIEVYWGGTKLATFSGKSKPGPWLEVNLDDLKGKAGFTRLEFRAVGTSDGYGGLIDGVAVAAVPEPESYAMLLAGLGLMATIARRRNRR</sequence>
<keyword evidence="4" id="KW-1185">Reference proteome</keyword>
<dbReference type="Proteomes" id="UP000317550">
    <property type="component" value="Chromosome"/>
</dbReference>
<dbReference type="Pfam" id="PF07589">
    <property type="entry name" value="PEP-CTERM"/>
    <property type="match status" value="1"/>
</dbReference>
<feature type="signal peptide" evidence="1">
    <location>
        <begin position="1"/>
        <end position="22"/>
    </location>
</feature>
<dbReference type="AlphaFoldDB" id="A0A516SHZ4"/>
<dbReference type="Gene3D" id="2.60.120.260">
    <property type="entry name" value="Galactose-binding domain-like"/>
    <property type="match status" value="1"/>
</dbReference>
<reference evidence="4" key="1">
    <citation type="submission" date="2019-07" db="EMBL/GenBank/DDBJ databases">
        <title>Chitinimonas sp. nov., isolated from Ny-Alesund, arctica soil.</title>
        <authorList>
            <person name="Xu Q."/>
            <person name="Peng F."/>
        </authorList>
    </citation>
    <scope>NUCLEOTIDE SEQUENCE [LARGE SCALE GENOMIC DNA]</scope>
    <source>
        <strain evidence="4">R3-44</strain>
    </source>
</reference>
<dbReference type="EMBL" id="CP041730">
    <property type="protein sequence ID" value="QDQ27782.1"/>
    <property type="molecule type" value="Genomic_DNA"/>
</dbReference>
<dbReference type="KEGG" id="cari:FNU76_16305"/>
<keyword evidence="1" id="KW-0732">Signal</keyword>
<evidence type="ECO:0000259" key="2">
    <source>
        <dbReference type="Pfam" id="PF07589"/>
    </source>
</evidence>
<gene>
    <name evidence="3" type="ORF">FNU76_16305</name>
</gene>
<protein>
    <submittedName>
        <fullName evidence="3">PEP-CTERM sorting domain-containing protein</fullName>
    </submittedName>
</protein>
<feature type="chain" id="PRO_5022158062" evidence="1">
    <location>
        <begin position="23"/>
        <end position="205"/>
    </location>
</feature>
<evidence type="ECO:0000313" key="3">
    <source>
        <dbReference type="EMBL" id="QDQ27782.1"/>
    </source>
</evidence>